<protein>
    <submittedName>
        <fullName evidence="1">Uncharacterized protein</fullName>
    </submittedName>
</protein>
<sequence>MKIQKQEALLLTLNMMIGQLQQAMQAINSGNYIAASVYMEMVQNQLPKARWQVRG</sequence>
<dbReference type="Proteomes" id="UP000254232">
    <property type="component" value="Unassembled WGS sequence"/>
</dbReference>
<proteinExistence type="predicted"/>
<dbReference type="AlphaFoldDB" id="A0A377H7Q6"/>
<evidence type="ECO:0000313" key="1">
    <source>
        <dbReference type="EMBL" id="STO38147.1"/>
    </source>
</evidence>
<evidence type="ECO:0000313" key="2">
    <source>
        <dbReference type="Proteomes" id="UP000254232"/>
    </source>
</evidence>
<organism evidence="1 2">
    <name type="scientific">Gallibacterium anatis</name>
    <dbReference type="NCBI Taxonomy" id="750"/>
    <lineage>
        <taxon>Bacteria</taxon>
        <taxon>Pseudomonadati</taxon>
        <taxon>Pseudomonadota</taxon>
        <taxon>Gammaproteobacteria</taxon>
        <taxon>Pasteurellales</taxon>
        <taxon>Pasteurellaceae</taxon>
        <taxon>Gallibacterium</taxon>
    </lineage>
</organism>
<dbReference type="RefSeq" id="WP_018346181.1">
    <property type="nucleotide sequence ID" value="NZ_UGGZ01000001.1"/>
</dbReference>
<gene>
    <name evidence="1" type="ORF">NCTC11413_01272</name>
</gene>
<dbReference type="GeneID" id="77264803"/>
<dbReference type="EMBL" id="UGGZ01000001">
    <property type="protein sequence ID" value="STO38147.1"/>
    <property type="molecule type" value="Genomic_DNA"/>
</dbReference>
<reference evidence="1 2" key="1">
    <citation type="submission" date="2018-06" db="EMBL/GenBank/DDBJ databases">
        <authorList>
            <consortium name="Pathogen Informatics"/>
            <person name="Doyle S."/>
        </authorList>
    </citation>
    <scope>NUCLEOTIDE SEQUENCE [LARGE SCALE GENOMIC DNA]</scope>
    <source>
        <strain evidence="1 2">NCTC11413</strain>
    </source>
</reference>
<accession>A0A377H7Q6</accession>
<name>A0A377H7Q6_9PAST</name>